<accession>A0ABV8DT43</accession>
<protein>
    <submittedName>
        <fullName evidence="2">CocE/NonD family hydrolase C-terminal non-catalytic domain-containing protein</fullName>
    </submittedName>
</protein>
<dbReference type="InterPro" id="IPR013736">
    <property type="entry name" value="Xaa-Pro_dipept_C"/>
</dbReference>
<proteinExistence type="predicted"/>
<dbReference type="Gene3D" id="2.60.120.260">
    <property type="entry name" value="Galactose-binding domain-like"/>
    <property type="match status" value="1"/>
</dbReference>
<keyword evidence="2" id="KW-0378">Hydrolase</keyword>
<dbReference type="EMBL" id="JBHSAX010000014">
    <property type="protein sequence ID" value="MFC3963226.1"/>
    <property type="molecule type" value="Genomic_DNA"/>
</dbReference>
<evidence type="ECO:0000313" key="2">
    <source>
        <dbReference type="EMBL" id="MFC3963226.1"/>
    </source>
</evidence>
<dbReference type="InterPro" id="IPR008979">
    <property type="entry name" value="Galactose-bd-like_sf"/>
</dbReference>
<reference evidence="3" key="1">
    <citation type="journal article" date="2019" name="Int. J. Syst. Evol. Microbiol.">
        <title>The Global Catalogue of Microorganisms (GCM) 10K type strain sequencing project: providing services to taxonomists for standard genome sequencing and annotation.</title>
        <authorList>
            <consortium name="The Broad Institute Genomics Platform"/>
            <consortium name="The Broad Institute Genome Sequencing Center for Infectious Disease"/>
            <person name="Wu L."/>
            <person name="Ma J."/>
        </authorList>
    </citation>
    <scope>NUCLEOTIDE SEQUENCE [LARGE SCALE GENOMIC DNA]</scope>
    <source>
        <strain evidence="3">CGMCC 4.7330</strain>
    </source>
</reference>
<dbReference type="RefSeq" id="WP_378612973.1">
    <property type="nucleotide sequence ID" value="NZ_JBHSAX010000014.1"/>
</dbReference>
<dbReference type="Pfam" id="PF08530">
    <property type="entry name" value="PepX_C"/>
    <property type="match status" value="1"/>
</dbReference>
<gene>
    <name evidence="2" type="ORF">ACFO0B_14640</name>
</gene>
<name>A0ABV8DT43_9NOCA</name>
<dbReference type="Proteomes" id="UP001595696">
    <property type="component" value="Unassembled WGS sequence"/>
</dbReference>
<dbReference type="SUPFAM" id="SSF49785">
    <property type="entry name" value="Galactose-binding domain-like"/>
    <property type="match status" value="1"/>
</dbReference>
<dbReference type="GO" id="GO:0016787">
    <property type="term" value="F:hydrolase activity"/>
    <property type="evidence" value="ECO:0007669"/>
    <property type="project" value="UniProtKB-KW"/>
</dbReference>
<sequence length="88" mass="9383">MVTLDDVAPDAVPGEPAALDIALPATEAVLRPGHRLRVDGYAGNVGEGLPMLVDTGPLPQHVQLDPTRPSFVSIPLKGEPRWGWPTLR</sequence>
<organism evidence="2 3">
    <name type="scientific">Nocardia jiangsuensis</name>
    <dbReference type="NCBI Taxonomy" id="1691563"/>
    <lineage>
        <taxon>Bacteria</taxon>
        <taxon>Bacillati</taxon>
        <taxon>Actinomycetota</taxon>
        <taxon>Actinomycetes</taxon>
        <taxon>Mycobacteriales</taxon>
        <taxon>Nocardiaceae</taxon>
        <taxon>Nocardia</taxon>
    </lineage>
</organism>
<keyword evidence="3" id="KW-1185">Reference proteome</keyword>
<evidence type="ECO:0000313" key="3">
    <source>
        <dbReference type="Proteomes" id="UP001595696"/>
    </source>
</evidence>
<evidence type="ECO:0000259" key="1">
    <source>
        <dbReference type="Pfam" id="PF08530"/>
    </source>
</evidence>
<comment type="caution">
    <text evidence="2">The sequence shown here is derived from an EMBL/GenBank/DDBJ whole genome shotgun (WGS) entry which is preliminary data.</text>
</comment>
<feature type="domain" description="Xaa-Pro dipeptidyl-peptidase C-terminal" evidence="1">
    <location>
        <begin position="10"/>
        <end position="72"/>
    </location>
</feature>